<comment type="similarity">
    <text evidence="1">Belongs to the N(4)/N(6)-methyltransferase family.</text>
</comment>
<comment type="catalytic activity">
    <reaction evidence="6">
        <text>a 2'-deoxyadenosine in DNA + S-adenosyl-L-methionine = an N(6)-methyl-2'-deoxyadenosine in DNA + S-adenosyl-L-homocysteine + H(+)</text>
        <dbReference type="Rhea" id="RHEA:15197"/>
        <dbReference type="Rhea" id="RHEA-COMP:12418"/>
        <dbReference type="Rhea" id="RHEA-COMP:12419"/>
        <dbReference type="ChEBI" id="CHEBI:15378"/>
        <dbReference type="ChEBI" id="CHEBI:57856"/>
        <dbReference type="ChEBI" id="CHEBI:59789"/>
        <dbReference type="ChEBI" id="CHEBI:90615"/>
        <dbReference type="ChEBI" id="CHEBI:90616"/>
        <dbReference type="EC" id="2.1.1.72"/>
    </reaction>
</comment>
<dbReference type="GO" id="GO:0032259">
    <property type="term" value="P:methylation"/>
    <property type="evidence" value="ECO:0007669"/>
    <property type="project" value="UniProtKB-KW"/>
</dbReference>
<dbReference type="GO" id="GO:1904047">
    <property type="term" value="F:S-adenosyl-L-methionine binding"/>
    <property type="evidence" value="ECO:0007669"/>
    <property type="project" value="TreeGrafter"/>
</dbReference>
<dbReference type="GO" id="GO:0006298">
    <property type="term" value="P:mismatch repair"/>
    <property type="evidence" value="ECO:0007669"/>
    <property type="project" value="TreeGrafter"/>
</dbReference>
<keyword evidence="5" id="KW-0949">S-adenosyl-L-methionine</keyword>
<name>Q1YRR6_9GAMM</name>
<dbReference type="InterPro" id="IPR012327">
    <property type="entry name" value="MeTrfase_D12"/>
</dbReference>
<comment type="caution">
    <text evidence="8">The sequence shown here is derived from an EMBL/GenBank/DDBJ whole genome shotgun (WGS) entry which is preliminary data.</text>
</comment>
<reference evidence="8 9" key="1">
    <citation type="submission" date="2006-03" db="EMBL/GenBank/DDBJ databases">
        <authorList>
            <person name="Giovannoni S.J."/>
            <person name="Cho J.-C."/>
            <person name="Ferriera S."/>
            <person name="Johnson J."/>
            <person name="Kravitz S."/>
            <person name="Halpern A."/>
            <person name="Remington K."/>
            <person name="Beeson K."/>
            <person name="Tran B."/>
            <person name="Rogers Y.-H."/>
            <person name="Friedman R."/>
            <person name="Venter J.C."/>
        </authorList>
    </citation>
    <scope>NUCLEOTIDE SEQUENCE [LARGE SCALE GENOMIC DNA]</scope>
    <source>
        <strain evidence="8 9">HTCC2207</strain>
    </source>
</reference>
<dbReference type="AlphaFoldDB" id="Q1YRR6"/>
<dbReference type="STRING" id="314287.GB2207_05102"/>
<evidence type="ECO:0000256" key="7">
    <source>
        <dbReference type="PIRSR" id="PIRSR000398-1"/>
    </source>
</evidence>
<dbReference type="Proteomes" id="UP000005555">
    <property type="component" value="Unassembled WGS sequence"/>
</dbReference>
<organism evidence="8 9">
    <name type="scientific">gamma proteobacterium HTCC2207</name>
    <dbReference type="NCBI Taxonomy" id="314287"/>
    <lineage>
        <taxon>Bacteria</taxon>
        <taxon>Pseudomonadati</taxon>
        <taxon>Pseudomonadota</taxon>
        <taxon>Gammaproteobacteria</taxon>
        <taxon>Cellvibrionales</taxon>
        <taxon>Porticoccaceae</taxon>
        <taxon>SAR92 clade</taxon>
    </lineage>
</organism>
<evidence type="ECO:0000256" key="4">
    <source>
        <dbReference type="ARBA" id="ARBA00022679"/>
    </source>
</evidence>
<dbReference type="eggNOG" id="COG0338">
    <property type="taxonomic scope" value="Bacteria"/>
</dbReference>
<keyword evidence="4 8" id="KW-0808">Transferase</keyword>
<evidence type="ECO:0000256" key="1">
    <source>
        <dbReference type="ARBA" id="ARBA00006594"/>
    </source>
</evidence>
<dbReference type="EC" id="2.1.1.72" evidence="2"/>
<dbReference type="InterPro" id="IPR012263">
    <property type="entry name" value="M_m6A_EcoRV"/>
</dbReference>
<feature type="binding site" evidence="7">
    <location>
        <position position="188"/>
    </location>
    <ligand>
        <name>S-adenosyl-L-methionine</name>
        <dbReference type="ChEBI" id="CHEBI:59789"/>
    </ligand>
</feature>
<dbReference type="PANTHER" id="PTHR30481">
    <property type="entry name" value="DNA ADENINE METHYLASE"/>
    <property type="match status" value="1"/>
</dbReference>
<keyword evidence="3 8" id="KW-0489">Methyltransferase</keyword>
<dbReference type="Pfam" id="PF02086">
    <property type="entry name" value="MethyltransfD12"/>
    <property type="match status" value="1"/>
</dbReference>
<dbReference type="GO" id="GO:0009007">
    <property type="term" value="F:site-specific DNA-methyltransferase (adenine-specific) activity"/>
    <property type="evidence" value="ECO:0007669"/>
    <property type="project" value="UniProtKB-EC"/>
</dbReference>
<evidence type="ECO:0000256" key="6">
    <source>
        <dbReference type="ARBA" id="ARBA00047942"/>
    </source>
</evidence>
<evidence type="ECO:0000313" key="9">
    <source>
        <dbReference type="Proteomes" id="UP000005555"/>
    </source>
</evidence>
<gene>
    <name evidence="8" type="ORF">GB2207_05102</name>
</gene>
<dbReference type="NCBIfam" id="TIGR00571">
    <property type="entry name" value="dam"/>
    <property type="match status" value="1"/>
</dbReference>
<dbReference type="SUPFAM" id="SSF53335">
    <property type="entry name" value="S-adenosyl-L-methionine-dependent methyltransferases"/>
    <property type="match status" value="1"/>
</dbReference>
<evidence type="ECO:0000256" key="3">
    <source>
        <dbReference type="ARBA" id="ARBA00022603"/>
    </source>
</evidence>
<dbReference type="PRINTS" id="PR00505">
    <property type="entry name" value="D12N6MTFRASE"/>
</dbReference>
<dbReference type="InterPro" id="IPR029063">
    <property type="entry name" value="SAM-dependent_MTases_sf"/>
</dbReference>
<dbReference type="Gene3D" id="3.40.50.150">
    <property type="entry name" value="Vaccinia Virus protein VP39"/>
    <property type="match status" value="1"/>
</dbReference>
<sequence>MGKADEVLERKLITVPFLKWAGGKRWLITSHPELFPQNYNRYLEPFLGSGAVYFYMQPKSAVLGDTNSALIDTYTAIKDDWEPIAKALTSYDRRHNREFYYEVRDRTFRSPSKKAAQFIYLNRTCWNGLYRLNLKGKFNVPVGTKERVILASDNFKGVSNSLQNTELHTVDFHKIVDSAERNDFLFIDPPYTVKHNLNGFVKYNDKLFSWDDQVRLRDCVDNAVARGVKVLLTNSDHESVRELYKGMGEMLSLNRPSVIAGKANGRGTFSELVVKFYKA</sequence>
<accession>Q1YRR6</accession>
<feature type="binding site" evidence="7">
    <location>
        <position position="24"/>
    </location>
    <ligand>
        <name>S-adenosyl-L-methionine</name>
        <dbReference type="ChEBI" id="CHEBI:59789"/>
    </ligand>
</feature>
<evidence type="ECO:0000313" key="8">
    <source>
        <dbReference type="EMBL" id="EAS46979.1"/>
    </source>
</evidence>
<dbReference type="Gene3D" id="1.10.1020.10">
    <property type="entry name" value="Adenine-specific Methyltransferase, Domain 2"/>
    <property type="match status" value="1"/>
</dbReference>
<dbReference type="PANTHER" id="PTHR30481:SF3">
    <property type="entry name" value="DNA ADENINE METHYLASE"/>
    <property type="match status" value="1"/>
</dbReference>
<dbReference type="GO" id="GO:0043565">
    <property type="term" value="F:sequence-specific DNA binding"/>
    <property type="evidence" value="ECO:0007669"/>
    <property type="project" value="TreeGrafter"/>
</dbReference>
<evidence type="ECO:0000256" key="5">
    <source>
        <dbReference type="ARBA" id="ARBA00022691"/>
    </source>
</evidence>
<evidence type="ECO:0000256" key="2">
    <source>
        <dbReference type="ARBA" id="ARBA00011900"/>
    </source>
</evidence>
<dbReference type="PIRSF" id="PIRSF000398">
    <property type="entry name" value="M_m6A_EcoRV"/>
    <property type="match status" value="1"/>
</dbReference>
<keyword evidence="9" id="KW-1185">Reference proteome</keyword>
<feature type="binding site" evidence="7">
    <location>
        <position position="20"/>
    </location>
    <ligand>
        <name>S-adenosyl-L-methionine</name>
        <dbReference type="ChEBI" id="CHEBI:59789"/>
    </ligand>
</feature>
<dbReference type="EMBL" id="AAPI01000004">
    <property type="protein sequence ID" value="EAS46979.1"/>
    <property type="molecule type" value="Genomic_DNA"/>
</dbReference>
<dbReference type="InterPro" id="IPR023095">
    <property type="entry name" value="Ade_MeTrfase_dom_2"/>
</dbReference>
<dbReference type="GO" id="GO:0009307">
    <property type="term" value="P:DNA restriction-modification system"/>
    <property type="evidence" value="ECO:0007669"/>
    <property type="project" value="InterPro"/>
</dbReference>
<dbReference type="HOGENOM" id="CLU_063430_0_0_6"/>
<proteinExistence type="inferred from homology"/>
<protein>
    <recommendedName>
        <fullName evidence="2">site-specific DNA-methyltransferase (adenine-specific)</fullName>
        <ecNumber evidence="2">2.1.1.72</ecNumber>
    </recommendedName>
</protein>
<feature type="binding site" evidence="7">
    <location>
        <position position="65"/>
    </location>
    <ligand>
        <name>S-adenosyl-L-methionine</name>
        <dbReference type="ChEBI" id="CHEBI:59789"/>
    </ligand>
</feature>